<accession>A0A5E7SFG8</accession>
<organism evidence="1 2">
    <name type="scientific">Pseudomonas fluorescens</name>
    <dbReference type="NCBI Taxonomy" id="294"/>
    <lineage>
        <taxon>Bacteria</taxon>
        <taxon>Pseudomonadati</taxon>
        <taxon>Pseudomonadota</taxon>
        <taxon>Gammaproteobacteria</taxon>
        <taxon>Pseudomonadales</taxon>
        <taxon>Pseudomonadaceae</taxon>
        <taxon>Pseudomonas</taxon>
    </lineage>
</organism>
<sequence>MTLVYRQKYQKVAGLAKVPKVELTQEWLLDCVSQMPKRSERRSFRLLAHCTEKTNVPTSSRQWVDVFQRANLDLVIEATGCCGMSGTYGHEAWNQETSRVIFNQSWQKKLKEETGG</sequence>
<proteinExistence type="predicted"/>
<dbReference type="AlphaFoldDB" id="A0A5E7SFG8"/>
<protein>
    <recommendedName>
        <fullName evidence="3">Lactate utilization protein A</fullName>
    </recommendedName>
</protein>
<evidence type="ECO:0008006" key="3">
    <source>
        <dbReference type="Google" id="ProtNLM"/>
    </source>
</evidence>
<evidence type="ECO:0000313" key="2">
    <source>
        <dbReference type="Proteomes" id="UP000325565"/>
    </source>
</evidence>
<evidence type="ECO:0000313" key="1">
    <source>
        <dbReference type="EMBL" id="VVP84989.1"/>
    </source>
</evidence>
<name>A0A5E7SFG8_PSEFL</name>
<reference evidence="1 2" key="1">
    <citation type="submission" date="2019-09" db="EMBL/GenBank/DDBJ databases">
        <authorList>
            <person name="Chandra G."/>
            <person name="Truman W A."/>
        </authorList>
    </citation>
    <scope>NUCLEOTIDE SEQUENCE [LARGE SCALE GENOMIC DNA]</scope>
    <source>
        <strain evidence="1">PS922</strain>
    </source>
</reference>
<dbReference type="EMBL" id="CABVJB010000003">
    <property type="protein sequence ID" value="VVP84989.1"/>
    <property type="molecule type" value="Genomic_DNA"/>
</dbReference>
<gene>
    <name evidence="1" type="ORF">PS922_02184</name>
</gene>
<dbReference type="Proteomes" id="UP000325565">
    <property type="component" value="Unassembled WGS sequence"/>
</dbReference>